<dbReference type="FunFam" id="3.80.10.10:FF:000213">
    <property type="entry name" value="Tyrosine-sulfated glycopeptide receptor 1"/>
    <property type="match status" value="1"/>
</dbReference>
<dbReference type="FunFam" id="3.80.10.10:FF:000041">
    <property type="entry name" value="LRR receptor-like serine/threonine-protein kinase ERECTA"/>
    <property type="match status" value="2"/>
</dbReference>
<evidence type="ECO:0000313" key="15">
    <source>
        <dbReference type="Proteomes" id="UP000215914"/>
    </source>
</evidence>
<comment type="similarity">
    <text evidence="2">Belongs to the RLP family.</text>
</comment>
<evidence type="ECO:0000256" key="3">
    <source>
        <dbReference type="ARBA" id="ARBA00022475"/>
    </source>
</evidence>
<dbReference type="Pfam" id="PF13855">
    <property type="entry name" value="LRR_8"/>
    <property type="match status" value="2"/>
</dbReference>
<evidence type="ECO:0000256" key="11">
    <source>
        <dbReference type="ARBA" id="ARBA00023180"/>
    </source>
</evidence>
<reference evidence="14" key="2">
    <citation type="submission" date="2017-02" db="EMBL/GenBank/DDBJ databases">
        <title>Sunflower complete genome.</title>
        <authorList>
            <person name="Langlade N."/>
            <person name="Munos S."/>
        </authorList>
    </citation>
    <scope>NUCLEOTIDE SEQUENCE [LARGE SCALE GENOMIC DNA]</scope>
    <source>
        <tissue evidence="14">Leaves</tissue>
    </source>
</reference>
<reference evidence="13 15" key="1">
    <citation type="journal article" date="2017" name="Nature">
        <title>The sunflower genome provides insights into oil metabolism, flowering and Asterid evolution.</title>
        <authorList>
            <person name="Badouin H."/>
            <person name="Gouzy J."/>
            <person name="Grassa C.J."/>
            <person name="Murat F."/>
            <person name="Staton S.E."/>
            <person name="Cottret L."/>
            <person name="Lelandais-Briere C."/>
            <person name="Owens G.L."/>
            <person name="Carrere S."/>
            <person name="Mayjonade B."/>
            <person name="Legrand L."/>
            <person name="Gill N."/>
            <person name="Kane N.C."/>
            <person name="Bowers J.E."/>
            <person name="Hubner S."/>
            <person name="Bellec A."/>
            <person name="Berard A."/>
            <person name="Berges H."/>
            <person name="Blanchet N."/>
            <person name="Boniface M.C."/>
            <person name="Brunel D."/>
            <person name="Catrice O."/>
            <person name="Chaidir N."/>
            <person name="Claudel C."/>
            <person name="Donnadieu C."/>
            <person name="Faraut T."/>
            <person name="Fievet G."/>
            <person name="Helmstetter N."/>
            <person name="King M."/>
            <person name="Knapp S.J."/>
            <person name="Lai Z."/>
            <person name="Le Paslier M.C."/>
            <person name="Lippi Y."/>
            <person name="Lorenzon L."/>
            <person name="Mandel J.R."/>
            <person name="Marage G."/>
            <person name="Marchand G."/>
            <person name="Marquand E."/>
            <person name="Bret-Mestries E."/>
            <person name="Morien E."/>
            <person name="Nambeesan S."/>
            <person name="Nguyen T."/>
            <person name="Pegot-Espagnet P."/>
            <person name="Pouilly N."/>
            <person name="Raftis F."/>
            <person name="Sallet E."/>
            <person name="Schiex T."/>
            <person name="Thomas J."/>
            <person name="Vandecasteele C."/>
            <person name="Vares D."/>
            <person name="Vear F."/>
            <person name="Vautrin S."/>
            <person name="Crespi M."/>
            <person name="Mangin B."/>
            <person name="Burke J.M."/>
            <person name="Salse J."/>
            <person name="Munos S."/>
            <person name="Vincourt P."/>
            <person name="Rieseberg L.H."/>
            <person name="Langlade N.B."/>
        </authorList>
    </citation>
    <scope>NUCLEOTIDE SEQUENCE [LARGE SCALE GENOMIC DNA]</scope>
    <source>
        <strain evidence="15">cv. SF193</strain>
        <tissue evidence="13">Leaves</tissue>
    </source>
</reference>
<dbReference type="Pfam" id="PF00560">
    <property type="entry name" value="LRR_1"/>
    <property type="match status" value="7"/>
</dbReference>
<dbReference type="PANTHER" id="PTHR27004:SF447">
    <property type="entry name" value="RECEPTOR LIKE PROTEIN 30-LIKE"/>
    <property type="match status" value="1"/>
</dbReference>
<evidence type="ECO:0000256" key="2">
    <source>
        <dbReference type="ARBA" id="ARBA00009592"/>
    </source>
</evidence>
<name>A0A251U3P2_HELAN</name>
<dbReference type="Proteomes" id="UP000215914">
    <property type="component" value="Chromosome 8"/>
</dbReference>
<evidence type="ECO:0000256" key="9">
    <source>
        <dbReference type="ARBA" id="ARBA00023136"/>
    </source>
</evidence>
<dbReference type="PRINTS" id="PR00019">
    <property type="entry name" value="LEURICHRPT"/>
</dbReference>
<dbReference type="PROSITE" id="PS51450">
    <property type="entry name" value="LRR"/>
    <property type="match status" value="1"/>
</dbReference>
<keyword evidence="5 12" id="KW-0812">Transmembrane</keyword>
<gene>
    <name evidence="14" type="primary">AtRLP27</name>
    <name evidence="14" type="ORF">HannXRQ_Chr08g0214901</name>
    <name evidence="13" type="ORF">HanXRQr2_Chr13g0591421</name>
</gene>
<keyword evidence="7" id="KW-0677">Repeat</keyword>
<sequence>MGNKFTGILPSSIGNLTQLRELLLMENGMSGQIPSSFSNLTQLTRLMLSRNKFTGSLPSLESFSNLTYLSLSYNNFDRWKLPDWFGKLNKITDLILYDVNLYGEIPSSFFNQTQIERLYLSRNQLKGELPSSLLNLQNLEDCDLDGNNVTMDFDLFLSLKKLEYLNLNGNNITLSVTHNNTNETQPKFKSLTLASCNLKVFPEFLRSQKQLNILYLDNNNIEGLIPGWMWNISKETLRELSLTGNLLMGFEQHSPVAPWVSLQTIDLSNNMLHGSIPLPPPTTENFLISDNMLSGEIPSSICNLSSLQLLDLSFNNITGSIPPCLEQLSSSLVAMNLRSNSLRGTIPNIFTNECKLKIIDLSYNKLEGRVPRSLEYCDSLQILDIGHNFIEDMFPFWLGALSELQVLILRFNKFHGIIRIPSESKVNFPKLRVIDLSYNSFSGDLPHKYFQEWFAMKETKVNATYIEVDNTVQGYLSDISWFSIQMTNKGVELEYGELINIFFAVDLSSNTFSGKIPESIKTLGGLKLLNLSNNELSGIIPPSMGNLTNLESLDLLSNKLSGMIPQDLVQLNFLVVFNVSNNHLTGTIPQGRQFNTFSNNSYMTNQALCGFPLSMKCGDSEESKPPKVSLEEDTESNFPSGIDWVVILIGVATGLVIGTFCGDYLTTKCYKWFSQRFRMRRM</sequence>
<evidence type="ECO:0000313" key="13">
    <source>
        <dbReference type="EMBL" id="KAF5773694.1"/>
    </source>
</evidence>
<keyword evidence="9 12" id="KW-0472">Membrane</keyword>
<keyword evidence="11" id="KW-0325">Glycoprotein</keyword>
<keyword evidence="3" id="KW-1003">Cell membrane</keyword>
<dbReference type="GO" id="GO:0051707">
    <property type="term" value="P:response to other organism"/>
    <property type="evidence" value="ECO:0007669"/>
    <property type="project" value="UniProtKB-ARBA"/>
</dbReference>
<dbReference type="InterPro" id="IPR032675">
    <property type="entry name" value="LRR_dom_sf"/>
</dbReference>
<evidence type="ECO:0000256" key="5">
    <source>
        <dbReference type="ARBA" id="ARBA00022692"/>
    </source>
</evidence>
<dbReference type="SUPFAM" id="SSF52058">
    <property type="entry name" value="L domain-like"/>
    <property type="match status" value="2"/>
</dbReference>
<comment type="subcellular location">
    <subcellularLocation>
        <location evidence="1">Cell membrane</location>
        <topology evidence="1">Single-pass type I membrane protein</topology>
    </subcellularLocation>
</comment>
<feature type="transmembrane region" description="Helical" evidence="12">
    <location>
        <begin position="644"/>
        <end position="666"/>
    </location>
</feature>
<evidence type="ECO:0000256" key="10">
    <source>
        <dbReference type="ARBA" id="ARBA00023170"/>
    </source>
</evidence>
<proteinExistence type="inferred from homology"/>
<dbReference type="InterPro" id="IPR001611">
    <property type="entry name" value="Leu-rich_rpt"/>
</dbReference>
<dbReference type="Gramene" id="mRNA:HanXRQr2_Chr13g0591421">
    <property type="protein sequence ID" value="CDS:HanXRQr2_Chr13g0591421.1"/>
    <property type="gene ID" value="HanXRQr2_Chr13g0591421"/>
</dbReference>
<dbReference type="PANTHER" id="PTHR27004">
    <property type="entry name" value="RECEPTOR-LIKE PROTEIN 12 ISOFORM X1"/>
    <property type="match status" value="1"/>
</dbReference>
<evidence type="ECO:0000256" key="4">
    <source>
        <dbReference type="ARBA" id="ARBA00022614"/>
    </source>
</evidence>
<keyword evidence="15" id="KW-1185">Reference proteome</keyword>
<dbReference type="EMBL" id="MNCJ02000328">
    <property type="protein sequence ID" value="KAF5773694.1"/>
    <property type="molecule type" value="Genomic_DNA"/>
</dbReference>
<dbReference type="EMBL" id="CM007897">
    <property type="protein sequence ID" value="OTG17689.1"/>
    <property type="molecule type" value="Genomic_DNA"/>
</dbReference>
<evidence type="ECO:0000313" key="14">
    <source>
        <dbReference type="EMBL" id="OTG17689.1"/>
    </source>
</evidence>
<evidence type="ECO:0000256" key="12">
    <source>
        <dbReference type="SAM" id="Phobius"/>
    </source>
</evidence>
<keyword evidence="4" id="KW-0433">Leucine-rich repeat</keyword>
<protein>
    <submittedName>
        <fullName evidence="13">Leucine-rich repeat domain superfamily</fullName>
    </submittedName>
    <submittedName>
        <fullName evidence="14">Putative receptor like protein 27</fullName>
    </submittedName>
</protein>
<keyword evidence="10 14" id="KW-0675">Receptor</keyword>
<keyword evidence="6" id="KW-0732">Signal</keyword>
<dbReference type="InterPro" id="IPR003591">
    <property type="entry name" value="Leu-rich_rpt_typical-subtyp"/>
</dbReference>
<dbReference type="STRING" id="4232.A0A251U3P2"/>
<reference evidence="13" key="3">
    <citation type="submission" date="2020-06" db="EMBL/GenBank/DDBJ databases">
        <title>Helianthus annuus Genome sequencing and assembly Release 2.</title>
        <authorList>
            <person name="Gouzy J."/>
            <person name="Langlade N."/>
            <person name="Munos S."/>
        </authorList>
    </citation>
    <scope>NUCLEOTIDE SEQUENCE</scope>
    <source>
        <tissue evidence="13">Leaves</tissue>
    </source>
</reference>
<evidence type="ECO:0000256" key="1">
    <source>
        <dbReference type="ARBA" id="ARBA00004251"/>
    </source>
</evidence>
<dbReference type="InParanoid" id="A0A251U3P2"/>
<dbReference type="SMART" id="SM00369">
    <property type="entry name" value="LRR_TYP"/>
    <property type="match status" value="7"/>
</dbReference>
<dbReference type="Gene3D" id="3.80.10.10">
    <property type="entry name" value="Ribonuclease Inhibitor"/>
    <property type="match status" value="3"/>
</dbReference>
<dbReference type="AlphaFoldDB" id="A0A251U3P2"/>
<keyword evidence="8 12" id="KW-1133">Transmembrane helix</keyword>
<dbReference type="GO" id="GO:0005886">
    <property type="term" value="C:plasma membrane"/>
    <property type="evidence" value="ECO:0007669"/>
    <property type="project" value="UniProtKB-SubCell"/>
</dbReference>
<evidence type="ECO:0000256" key="7">
    <source>
        <dbReference type="ARBA" id="ARBA00022737"/>
    </source>
</evidence>
<accession>A0A251U3P2</accession>
<dbReference type="GO" id="GO:0006952">
    <property type="term" value="P:defense response"/>
    <property type="evidence" value="ECO:0007669"/>
    <property type="project" value="UniProtKB-ARBA"/>
</dbReference>
<evidence type="ECO:0000256" key="8">
    <source>
        <dbReference type="ARBA" id="ARBA00022989"/>
    </source>
</evidence>
<evidence type="ECO:0000256" key="6">
    <source>
        <dbReference type="ARBA" id="ARBA00022729"/>
    </source>
</evidence>
<organism evidence="14 15">
    <name type="scientific">Helianthus annuus</name>
    <name type="common">Common sunflower</name>
    <dbReference type="NCBI Taxonomy" id="4232"/>
    <lineage>
        <taxon>Eukaryota</taxon>
        <taxon>Viridiplantae</taxon>
        <taxon>Streptophyta</taxon>
        <taxon>Embryophyta</taxon>
        <taxon>Tracheophyta</taxon>
        <taxon>Spermatophyta</taxon>
        <taxon>Magnoliopsida</taxon>
        <taxon>eudicotyledons</taxon>
        <taxon>Gunneridae</taxon>
        <taxon>Pentapetalae</taxon>
        <taxon>asterids</taxon>
        <taxon>campanulids</taxon>
        <taxon>Asterales</taxon>
        <taxon>Asteraceae</taxon>
        <taxon>Asteroideae</taxon>
        <taxon>Heliantheae alliance</taxon>
        <taxon>Heliantheae</taxon>
        <taxon>Helianthus</taxon>
    </lineage>
</organism>